<dbReference type="OrthoDB" id="5945655at2759"/>
<comment type="caution">
    <text evidence="10">The sequence shown here is derived from an EMBL/GenBank/DDBJ whole genome shotgun (WGS) entry which is preliminary data.</text>
</comment>
<evidence type="ECO:0000256" key="6">
    <source>
        <dbReference type="ARBA" id="ARBA00022687"/>
    </source>
</evidence>
<dbReference type="Gene3D" id="3.30.2460.20">
    <property type="match status" value="1"/>
</dbReference>
<dbReference type="PANTHER" id="PTHR12027:SF34">
    <property type="entry name" value="PROTEIN WNT"/>
    <property type="match status" value="1"/>
</dbReference>
<keyword evidence="12" id="KW-1185">Reference proteome</keyword>
<dbReference type="GO" id="GO:0005109">
    <property type="term" value="F:frizzled binding"/>
    <property type="evidence" value="ECO:0007669"/>
    <property type="project" value="TreeGrafter"/>
</dbReference>
<proteinExistence type="inferred from homology"/>
<dbReference type="CDD" id="cd19343">
    <property type="entry name" value="Wnt_Wnt11"/>
    <property type="match status" value="1"/>
</dbReference>
<dbReference type="GO" id="GO:0030182">
    <property type="term" value="P:neuron differentiation"/>
    <property type="evidence" value="ECO:0007669"/>
    <property type="project" value="TreeGrafter"/>
</dbReference>
<dbReference type="GO" id="GO:0005615">
    <property type="term" value="C:extracellular space"/>
    <property type="evidence" value="ECO:0007669"/>
    <property type="project" value="TreeGrafter"/>
</dbReference>
<comment type="subcellular location">
    <subcellularLocation>
        <location evidence="1 9">Secreted</location>
        <location evidence="1 9">Extracellular space</location>
        <location evidence="1 9">Extracellular matrix</location>
    </subcellularLocation>
</comment>
<evidence type="ECO:0000256" key="4">
    <source>
        <dbReference type="ARBA" id="ARBA00022525"/>
    </source>
</evidence>
<dbReference type="InterPro" id="IPR043158">
    <property type="entry name" value="Wnt_C"/>
</dbReference>
<evidence type="ECO:0000256" key="3">
    <source>
        <dbReference type="ARBA" id="ARBA00022473"/>
    </source>
</evidence>
<keyword evidence="7" id="KW-1015">Disulfide bond</keyword>
<feature type="non-terminal residue" evidence="10">
    <location>
        <position position="1"/>
    </location>
</feature>
<evidence type="ECO:0000256" key="1">
    <source>
        <dbReference type="ARBA" id="ARBA00004498"/>
    </source>
</evidence>
<protein>
    <recommendedName>
        <fullName evidence="9">Protein Wnt</fullName>
    </recommendedName>
</protein>
<dbReference type="PRINTS" id="PR01349">
    <property type="entry name" value="WNTPROTEIN"/>
</dbReference>
<evidence type="ECO:0000256" key="9">
    <source>
        <dbReference type="RuleBase" id="RU003500"/>
    </source>
</evidence>
<evidence type="ECO:0000256" key="5">
    <source>
        <dbReference type="ARBA" id="ARBA00022530"/>
    </source>
</evidence>
<keyword evidence="3 9" id="KW-0217">Developmental protein</keyword>
<dbReference type="FunFam" id="3.30.2460.20:FF:000001">
    <property type="entry name" value="Wnt homolog"/>
    <property type="match status" value="1"/>
</dbReference>
<dbReference type="PROSITE" id="PS00246">
    <property type="entry name" value="WNT1"/>
    <property type="match status" value="1"/>
</dbReference>
<dbReference type="GO" id="GO:0060070">
    <property type="term" value="P:canonical Wnt signaling pathway"/>
    <property type="evidence" value="ECO:0007669"/>
    <property type="project" value="TreeGrafter"/>
</dbReference>
<evidence type="ECO:0000313" key="11">
    <source>
        <dbReference type="EMBL" id="KAI1234884.1"/>
    </source>
</evidence>
<evidence type="ECO:0000256" key="7">
    <source>
        <dbReference type="ARBA" id="ARBA00023157"/>
    </source>
</evidence>
<reference evidence="11 12" key="2">
    <citation type="journal article" date="2021" name="J. Hered.">
        <title>Feather Gene Expression Elucidates the Developmental Basis of Plumage Iridescence in African Starlings.</title>
        <authorList>
            <person name="Rubenstein D.R."/>
            <person name="Corvelo A."/>
            <person name="MacManes M.D."/>
            <person name="Maia R."/>
            <person name="Narzisi G."/>
            <person name="Rousaki A."/>
            <person name="Vandenabeele P."/>
            <person name="Shawkey M.D."/>
            <person name="Solomon J."/>
        </authorList>
    </citation>
    <scope>NUCLEOTIDE SEQUENCE [LARGE SCALE GENOMIC DNA]</scope>
    <source>
        <strain evidence="11">SS15</strain>
    </source>
</reference>
<keyword evidence="8" id="KW-0449">Lipoprotein</keyword>
<sequence>TPTSPHSGLAGSGVAWNESQHCRLLVPEQLQLCRRHLEMMPSIVRAARRTQELCQQSFADMRWNCSSIQSAPSFSPELLTGKGCSSRRVAAPALPPGASRADSAFQARFCLGVKILPLRGWIRAQIKTQKLRGLGFIPLRDEINCLHCERRVWHGREKGNIPVFSAGTREAAFVHALAAAAVAQGIARSCASGELPLCSCGPGPSEPPAPGSRWGGCGDNLSHGLQLGAAFTDGSARAGPGGTPGIRAVNRHNGAVGRAVLSDSLDTRCKCHGVSGSCSVKTCWKGLPDLGEIASDLKSRYLAALKVTHRLLGPRKQLIPKEGDARPVTEMDLVYLINSPDYCSANPQLGSLGTQDRPCNRSSVGSGSCDLLCCGRGYNTYTEEVQERCHCRYRWCCSVVCRRCRRSLERHVCK</sequence>
<evidence type="ECO:0000256" key="2">
    <source>
        <dbReference type="ARBA" id="ARBA00005683"/>
    </source>
</evidence>
<dbReference type="PANTHER" id="PTHR12027">
    <property type="entry name" value="WNT RELATED"/>
    <property type="match status" value="1"/>
</dbReference>
<dbReference type="InterPro" id="IPR018161">
    <property type="entry name" value="Wnt_CS"/>
</dbReference>
<reference evidence="11" key="3">
    <citation type="submission" date="2022-01" db="EMBL/GenBank/DDBJ databases">
        <authorList>
            <person name="Rubenstein D.R."/>
        </authorList>
    </citation>
    <scope>NUCLEOTIDE SEQUENCE</scope>
    <source>
        <strain evidence="11">SS15</strain>
        <tissue evidence="11">Liver</tissue>
    </source>
</reference>
<dbReference type="InterPro" id="IPR005817">
    <property type="entry name" value="Wnt"/>
</dbReference>
<accession>A0A835U187</accession>
<evidence type="ECO:0000313" key="12">
    <source>
        <dbReference type="Proteomes" id="UP000618051"/>
    </source>
</evidence>
<evidence type="ECO:0000256" key="8">
    <source>
        <dbReference type="ARBA" id="ARBA00023288"/>
    </source>
</evidence>
<evidence type="ECO:0000313" key="10">
    <source>
        <dbReference type="EMBL" id="KAG0124957.1"/>
    </source>
</evidence>
<dbReference type="Proteomes" id="UP000618051">
    <property type="component" value="Unassembled WGS sequence"/>
</dbReference>
<comment type="similarity">
    <text evidence="2 9">Belongs to the Wnt family.</text>
</comment>
<reference evidence="10" key="1">
    <citation type="submission" date="2020-10" db="EMBL/GenBank/DDBJ databases">
        <title>Feather gene expression reveals the developmental basis of iridescence in African starlings.</title>
        <authorList>
            <person name="Rubenstein D.R."/>
        </authorList>
    </citation>
    <scope>NUCLEOTIDE SEQUENCE</scope>
    <source>
        <strain evidence="10">SS15</strain>
        <tissue evidence="10">Liver</tissue>
    </source>
</reference>
<dbReference type="GO" id="GO:0005125">
    <property type="term" value="F:cytokine activity"/>
    <property type="evidence" value="ECO:0007669"/>
    <property type="project" value="TreeGrafter"/>
</dbReference>
<keyword evidence="6 9" id="KW-0879">Wnt signaling pathway</keyword>
<comment type="function">
    <text evidence="9">Ligand for members of the frizzled family of seven transmembrane receptors.</text>
</comment>
<organism evidence="10">
    <name type="scientific">Lamprotornis superbus</name>
    <dbReference type="NCBI Taxonomy" id="245042"/>
    <lineage>
        <taxon>Eukaryota</taxon>
        <taxon>Metazoa</taxon>
        <taxon>Chordata</taxon>
        <taxon>Craniata</taxon>
        <taxon>Vertebrata</taxon>
        <taxon>Euteleostomi</taxon>
        <taxon>Archelosauria</taxon>
        <taxon>Archosauria</taxon>
        <taxon>Dinosauria</taxon>
        <taxon>Saurischia</taxon>
        <taxon>Theropoda</taxon>
        <taxon>Coelurosauria</taxon>
        <taxon>Aves</taxon>
        <taxon>Neognathae</taxon>
        <taxon>Neoaves</taxon>
        <taxon>Telluraves</taxon>
        <taxon>Australaves</taxon>
        <taxon>Passeriformes</taxon>
        <taxon>Sturnidae</taxon>
        <taxon>Lamprotornis</taxon>
    </lineage>
</organism>
<dbReference type="EMBL" id="JADDUC020000014">
    <property type="protein sequence ID" value="KAI1234884.1"/>
    <property type="molecule type" value="Genomic_DNA"/>
</dbReference>
<dbReference type="AlphaFoldDB" id="A0A835U187"/>
<name>A0A835U187_9PASS</name>
<dbReference type="Pfam" id="PF00110">
    <property type="entry name" value="wnt"/>
    <property type="match status" value="2"/>
</dbReference>
<keyword evidence="4" id="KW-0964">Secreted</keyword>
<dbReference type="SMART" id="SM00097">
    <property type="entry name" value="WNT1"/>
    <property type="match status" value="1"/>
</dbReference>
<dbReference type="EMBL" id="JADDUC010000023">
    <property type="protein sequence ID" value="KAG0124957.1"/>
    <property type="molecule type" value="Genomic_DNA"/>
</dbReference>
<dbReference type="GO" id="GO:0045165">
    <property type="term" value="P:cell fate commitment"/>
    <property type="evidence" value="ECO:0007669"/>
    <property type="project" value="TreeGrafter"/>
</dbReference>
<gene>
    <name evidence="11" type="ORF">IHE44_0003268</name>
    <name evidence="10" type="ORF">IHE44_005863</name>
</gene>
<keyword evidence="5" id="KW-0272">Extracellular matrix</keyword>